<evidence type="ECO:0000313" key="1">
    <source>
        <dbReference type="EMBL" id="CAB4008937.1"/>
    </source>
</evidence>
<sequence length="272" mass="30646">MAEELQLNMEATLCQAPYLSRTKVLHRFVKDPPKHHKNSLWSYACSGFAGENHVLKYPRSKCCYDKDDDQMRLYCVHNANVYFIVQNIARKGTGEGPSILAPFSVTDDSFDYPILENNVIEELIKPINTSDNQSTHIFTVQASFHDLDEEVLLELIKLIPAAKADTLYTVKSSKTDITISANRTIHVNCRRKTGPVGETTPVLFESDELAPWPDDLTVHETVTTVTQVLMSYAKMDVTNTTNHDIVLRKHTILGRLQLVTSITPVEVKLAET</sequence>
<dbReference type="EMBL" id="CACRXK020006278">
    <property type="protein sequence ID" value="CAB4008937.1"/>
    <property type="molecule type" value="Genomic_DNA"/>
</dbReference>
<name>A0A7D9IJ37_PARCT</name>
<keyword evidence="2" id="KW-1185">Reference proteome</keyword>
<gene>
    <name evidence="1" type="ORF">PACLA_8A008563</name>
</gene>
<reference evidence="1" key="1">
    <citation type="submission" date="2020-04" db="EMBL/GenBank/DDBJ databases">
        <authorList>
            <person name="Alioto T."/>
            <person name="Alioto T."/>
            <person name="Gomez Garrido J."/>
        </authorList>
    </citation>
    <scope>NUCLEOTIDE SEQUENCE</scope>
    <source>
        <strain evidence="1">A484AB</strain>
    </source>
</reference>
<evidence type="ECO:0000313" key="2">
    <source>
        <dbReference type="Proteomes" id="UP001152795"/>
    </source>
</evidence>
<dbReference type="OrthoDB" id="4369127at2759"/>
<dbReference type="AlphaFoldDB" id="A0A7D9IJ37"/>
<protein>
    <submittedName>
        <fullName evidence="1">Uncharacterized protein</fullName>
    </submittedName>
</protein>
<proteinExistence type="predicted"/>
<comment type="caution">
    <text evidence="1">The sequence shown here is derived from an EMBL/GenBank/DDBJ whole genome shotgun (WGS) entry which is preliminary data.</text>
</comment>
<organism evidence="1 2">
    <name type="scientific">Paramuricea clavata</name>
    <name type="common">Red gorgonian</name>
    <name type="synonym">Violescent sea-whip</name>
    <dbReference type="NCBI Taxonomy" id="317549"/>
    <lineage>
        <taxon>Eukaryota</taxon>
        <taxon>Metazoa</taxon>
        <taxon>Cnidaria</taxon>
        <taxon>Anthozoa</taxon>
        <taxon>Octocorallia</taxon>
        <taxon>Malacalcyonacea</taxon>
        <taxon>Plexauridae</taxon>
        <taxon>Paramuricea</taxon>
    </lineage>
</organism>
<dbReference type="Proteomes" id="UP001152795">
    <property type="component" value="Unassembled WGS sequence"/>
</dbReference>
<accession>A0A7D9IJ37</accession>